<comment type="caution">
    <text evidence="2">The sequence shown here is derived from an EMBL/GenBank/DDBJ whole genome shotgun (WGS) entry which is preliminary data.</text>
</comment>
<keyword evidence="2" id="KW-0378">Hydrolase</keyword>
<gene>
    <name evidence="2" type="ORF">HII17_15930</name>
</gene>
<dbReference type="Proteomes" id="UP000568664">
    <property type="component" value="Unassembled WGS sequence"/>
</dbReference>
<dbReference type="Pfam" id="PF12146">
    <property type="entry name" value="Hydrolase_4"/>
    <property type="match status" value="1"/>
</dbReference>
<dbReference type="RefSeq" id="WP_169076370.1">
    <property type="nucleotide sequence ID" value="NZ_JABBXH010000006.1"/>
</dbReference>
<evidence type="ECO:0000313" key="3">
    <source>
        <dbReference type="Proteomes" id="UP000568664"/>
    </source>
</evidence>
<sequence>MEYAKTFDSRGNQLLSIIHPSEHKSNVGVLIVVGGPQYRVGSHRQFVQLARAVANSGFTCMRFDYTGMGDSFGEKAEFDNVCDDIKSAIDALLEQQKEVEKVVVWGLCDAASASLIYGYQDPRVAGMVLLNPWLKSEQAQGKTMLKYYYCQRLFSKSFWKKLLTGKISLFNSANELTGHLKSSVATLELEKSSYQQRMLNGLSQFKGKLCWILSEDDLTAKEFEQQALSERRWHAINNENSSIHRVKNADHTFSSREYKRQVEAITIEFAKSFSGKIGKE</sequence>
<dbReference type="Gene3D" id="3.40.50.1820">
    <property type="entry name" value="alpha/beta hydrolase"/>
    <property type="match status" value="1"/>
</dbReference>
<keyword evidence="3" id="KW-1185">Reference proteome</keyword>
<dbReference type="AlphaFoldDB" id="A0A7Y0Q8M1"/>
<dbReference type="InterPro" id="IPR022742">
    <property type="entry name" value="Hydrolase_4"/>
</dbReference>
<evidence type="ECO:0000313" key="2">
    <source>
        <dbReference type="EMBL" id="NMP33047.1"/>
    </source>
</evidence>
<proteinExistence type="predicted"/>
<organism evidence="2 3">
    <name type="scientific">Thalassotalea algicola</name>
    <dbReference type="NCBI Taxonomy" id="2716224"/>
    <lineage>
        <taxon>Bacteria</taxon>
        <taxon>Pseudomonadati</taxon>
        <taxon>Pseudomonadota</taxon>
        <taxon>Gammaproteobacteria</taxon>
        <taxon>Alteromonadales</taxon>
        <taxon>Colwelliaceae</taxon>
        <taxon>Thalassotalea</taxon>
    </lineage>
</organism>
<reference evidence="2 3" key="1">
    <citation type="submission" date="2020-04" db="EMBL/GenBank/DDBJ databases">
        <title>Thalassotalea sp. M1531, isolated from the surface of marine red alga.</title>
        <authorList>
            <person name="Pang L."/>
            <person name="Lu D.-C."/>
        </authorList>
    </citation>
    <scope>NUCLEOTIDE SEQUENCE [LARGE SCALE GENOMIC DNA]</scope>
    <source>
        <strain evidence="2 3">M1531</strain>
    </source>
</reference>
<dbReference type="InterPro" id="IPR017531">
    <property type="entry name" value="Hydrolase-1_PEP"/>
</dbReference>
<accession>A0A7Y0Q8M1</accession>
<feature type="domain" description="Serine aminopeptidase S33" evidence="1">
    <location>
        <begin position="44"/>
        <end position="158"/>
    </location>
</feature>
<evidence type="ECO:0000259" key="1">
    <source>
        <dbReference type="Pfam" id="PF12146"/>
    </source>
</evidence>
<dbReference type="NCBIfam" id="TIGR03100">
    <property type="entry name" value="hydr1_PEP"/>
    <property type="match status" value="1"/>
</dbReference>
<dbReference type="SUPFAM" id="SSF53474">
    <property type="entry name" value="alpha/beta-Hydrolases"/>
    <property type="match status" value="1"/>
</dbReference>
<dbReference type="InterPro" id="IPR029058">
    <property type="entry name" value="AB_hydrolase_fold"/>
</dbReference>
<dbReference type="EMBL" id="JABBXH010000006">
    <property type="protein sequence ID" value="NMP33047.1"/>
    <property type="molecule type" value="Genomic_DNA"/>
</dbReference>
<name>A0A7Y0Q8M1_9GAMM</name>
<protein>
    <submittedName>
        <fullName evidence="2">Hydrolase 1, exosortase A system-associated</fullName>
    </submittedName>
</protein>
<dbReference type="GO" id="GO:0016787">
    <property type="term" value="F:hydrolase activity"/>
    <property type="evidence" value="ECO:0007669"/>
    <property type="project" value="UniProtKB-KW"/>
</dbReference>